<comment type="subcellular location">
    <subcellularLocation>
        <location evidence="2">Membrane</location>
    </subcellularLocation>
</comment>
<evidence type="ECO:0000256" key="9">
    <source>
        <dbReference type="ARBA" id="ARBA00023002"/>
    </source>
</evidence>
<dbReference type="SUPFAM" id="SSF48264">
    <property type="entry name" value="Cytochrome P450"/>
    <property type="match status" value="1"/>
</dbReference>
<dbReference type="OrthoDB" id="1470350at2759"/>
<feature type="binding site" description="axial binding residue" evidence="13">
    <location>
        <position position="490"/>
    </location>
    <ligand>
        <name>heme</name>
        <dbReference type="ChEBI" id="CHEBI:30413"/>
    </ligand>
    <ligandPart>
        <name>Fe</name>
        <dbReference type="ChEBI" id="CHEBI:18248"/>
    </ligandPart>
</feature>
<evidence type="ECO:0000256" key="8">
    <source>
        <dbReference type="ARBA" id="ARBA00022989"/>
    </source>
</evidence>
<keyword evidence="15" id="KW-1185">Reference proteome</keyword>
<dbReference type="GO" id="GO:0020037">
    <property type="term" value="F:heme binding"/>
    <property type="evidence" value="ECO:0007669"/>
    <property type="project" value="InterPro"/>
</dbReference>
<comment type="caution">
    <text evidence="14">The sequence shown here is derived from an EMBL/GenBank/DDBJ whole genome shotgun (WGS) entry which is preliminary data.</text>
</comment>
<organism evidence="14 15">
    <name type="scientific">Gymnopilus junonius</name>
    <name type="common">Spectacular rustgill mushroom</name>
    <name type="synonym">Gymnopilus spectabilis subsp. junonius</name>
    <dbReference type="NCBI Taxonomy" id="109634"/>
    <lineage>
        <taxon>Eukaryota</taxon>
        <taxon>Fungi</taxon>
        <taxon>Dikarya</taxon>
        <taxon>Basidiomycota</taxon>
        <taxon>Agaricomycotina</taxon>
        <taxon>Agaricomycetes</taxon>
        <taxon>Agaricomycetidae</taxon>
        <taxon>Agaricales</taxon>
        <taxon>Agaricineae</taxon>
        <taxon>Hymenogastraceae</taxon>
        <taxon>Gymnopilus</taxon>
    </lineage>
</organism>
<evidence type="ECO:0000256" key="1">
    <source>
        <dbReference type="ARBA" id="ARBA00001971"/>
    </source>
</evidence>
<dbReference type="Pfam" id="PF00067">
    <property type="entry name" value="p450"/>
    <property type="match status" value="1"/>
</dbReference>
<evidence type="ECO:0000256" key="12">
    <source>
        <dbReference type="ARBA" id="ARBA00023136"/>
    </source>
</evidence>
<evidence type="ECO:0000256" key="7">
    <source>
        <dbReference type="ARBA" id="ARBA00022723"/>
    </source>
</evidence>
<evidence type="ECO:0000313" key="15">
    <source>
        <dbReference type="Proteomes" id="UP000724874"/>
    </source>
</evidence>
<protein>
    <submittedName>
        <fullName evidence="14">Cytochrome P450</fullName>
    </submittedName>
</protein>
<dbReference type="AlphaFoldDB" id="A0A9P5NYK6"/>
<dbReference type="PANTHER" id="PTHR24305:SF166">
    <property type="entry name" value="CYTOCHROME P450 12A4, MITOCHONDRIAL-RELATED"/>
    <property type="match status" value="1"/>
</dbReference>
<dbReference type="PANTHER" id="PTHR24305">
    <property type="entry name" value="CYTOCHROME P450"/>
    <property type="match status" value="1"/>
</dbReference>
<dbReference type="InterPro" id="IPR002403">
    <property type="entry name" value="Cyt_P450_E_grp-IV"/>
</dbReference>
<evidence type="ECO:0000256" key="6">
    <source>
        <dbReference type="ARBA" id="ARBA00022692"/>
    </source>
</evidence>
<dbReference type="CDD" id="cd11069">
    <property type="entry name" value="CYP_FUM15-like"/>
    <property type="match status" value="1"/>
</dbReference>
<dbReference type="GO" id="GO:0004497">
    <property type="term" value="F:monooxygenase activity"/>
    <property type="evidence" value="ECO:0007669"/>
    <property type="project" value="UniProtKB-KW"/>
</dbReference>
<dbReference type="InterPro" id="IPR001128">
    <property type="entry name" value="Cyt_P450"/>
</dbReference>
<accession>A0A9P5NYK6</accession>
<dbReference type="GO" id="GO:0016020">
    <property type="term" value="C:membrane"/>
    <property type="evidence" value="ECO:0007669"/>
    <property type="project" value="UniProtKB-SubCell"/>
</dbReference>
<evidence type="ECO:0000313" key="14">
    <source>
        <dbReference type="EMBL" id="KAF8910643.1"/>
    </source>
</evidence>
<comment type="similarity">
    <text evidence="4">Belongs to the cytochrome P450 family.</text>
</comment>
<evidence type="ECO:0000256" key="3">
    <source>
        <dbReference type="ARBA" id="ARBA00004721"/>
    </source>
</evidence>
<name>A0A9P5NYK6_GYMJU</name>
<dbReference type="Gene3D" id="1.10.630.10">
    <property type="entry name" value="Cytochrome P450"/>
    <property type="match status" value="1"/>
</dbReference>
<evidence type="ECO:0000256" key="13">
    <source>
        <dbReference type="PIRSR" id="PIRSR602403-1"/>
    </source>
</evidence>
<keyword evidence="5 13" id="KW-0349">Heme</keyword>
<keyword evidence="11" id="KW-0503">Monooxygenase</keyword>
<dbReference type="Proteomes" id="UP000724874">
    <property type="component" value="Unassembled WGS sequence"/>
</dbReference>
<dbReference type="GO" id="GO:0005506">
    <property type="term" value="F:iron ion binding"/>
    <property type="evidence" value="ECO:0007669"/>
    <property type="project" value="InterPro"/>
</dbReference>
<keyword evidence="12" id="KW-0472">Membrane</keyword>
<evidence type="ECO:0000256" key="5">
    <source>
        <dbReference type="ARBA" id="ARBA00022617"/>
    </source>
</evidence>
<dbReference type="GO" id="GO:0016705">
    <property type="term" value="F:oxidoreductase activity, acting on paired donors, with incorporation or reduction of molecular oxygen"/>
    <property type="evidence" value="ECO:0007669"/>
    <property type="project" value="InterPro"/>
</dbReference>
<dbReference type="PRINTS" id="PR00385">
    <property type="entry name" value="P450"/>
</dbReference>
<evidence type="ECO:0000256" key="10">
    <source>
        <dbReference type="ARBA" id="ARBA00023004"/>
    </source>
</evidence>
<sequence>MSLSTPQISLCFVVAWVCWRLLWQRLFPSVWENVPGPEATDIFPGSMLDLVDTKNGWDFHRKLRETYGSIIRLKGMFGANHLYVFDPKALHHILVKDQYIYDETEVFIENNKLVFGQGLLTTLGERHRRQRKMLNPVFSIAHLREMVPIFYEVSHKVRKTFIQKVQNGPQEVEILGWMTRLALELIGQSGLGYSFDELTENAVPHEYGIASKQLVPVQSQPILIMINRILTPKLTKIGTPAFRRWVVDHIPSKNIRKVRDIIDTLHRTSVEIFESKKKAIEAGDSALEAQIGKGKDVISILLKENMKASEDDKLADEEVLGQITTFTFAATDTTSTAITRTLHLLAQHKDAQVKLREELRKARTENNGQDIGYDTLVSLPYLDAICRETLRMYSPVSTLMRSARQDIVLPLGQPIKGINGEEIHEIPLPKGTNIHMSVLNSNRNPELWGPDAEDWKPERWLKPLPEALVGARIPGIYSHLMTFLGGSRSCIGFKFSQLEMKVVLALLVETLEFSLSDKSVFWQMSGIVTPIIGTDQTKPALPMIVSLAK</sequence>
<dbReference type="EMBL" id="JADNYJ010000006">
    <property type="protein sequence ID" value="KAF8910643.1"/>
    <property type="molecule type" value="Genomic_DNA"/>
</dbReference>
<proteinExistence type="inferred from homology"/>
<gene>
    <name evidence="14" type="ORF">CPB84DRAFT_1672566</name>
</gene>
<evidence type="ECO:0000256" key="2">
    <source>
        <dbReference type="ARBA" id="ARBA00004370"/>
    </source>
</evidence>
<keyword evidence="6" id="KW-0812">Transmembrane</keyword>
<dbReference type="InterPro" id="IPR050121">
    <property type="entry name" value="Cytochrome_P450_monoxygenase"/>
</dbReference>
<keyword evidence="9" id="KW-0560">Oxidoreductase</keyword>
<comment type="cofactor">
    <cofactor evidence="1 13">
        <name>heme</name>
        <dbReference type="ChEBI" id="CHEBI:30413"/>
    </cofactor>
</comment>
<keyword evidence="7 13" id="KW-0479">Metal-binding</keyword>
<evidence type="ECO:0000256" key="4">
    <source>
        <dbReference type="ARBA" id="ARBA00010617"/>
    </source>
</evidence>
<keyword evidence="8" id="KW-1133">Transmembrane helix</keyword>
<keyword evidence="10 13" id="KW-0408">Iron</keyword>
<evidence type="ECO:0000256" key="11">
    <source>
        <dbReference type="ARBA" id="ARBA00023033"/>
    </source>
</evidence>
<dbReference type="PRINTS" id="PR00465">
    <property type="entry name" value="EP450IV"/>
</dbReference>
<comment type="pathway">
    <text evidence="3">Secondary metabolite biosynthesis; terpenoid biosynthesis.</text>
</comment>
<dbReference type="InterPro" id="IPR036396">
    <property type="entry name" value="Cyt_P450_sf"/>
</dbReference>
<reference evidence="14" key="1">
    <citation type="submission" date="2020-11" db="EMBL/GenBank/DDBJ databases">
        <authorList>
            <consortium name="DOE Joint Genome Institute"/>
            <person name="Ahrendt S."/>
            <person name="Riley R."/>
            <person name="Andreopoulos W."/>
            <person name="LaButti K."/>
            <person name="Pangilinan J."/>
            <person name="Ruiz-duenas F.J."/>
            <person name="Barrasa J.M."/>
            <person name="Sanchez-Garcia M."/>
            <person name="Camarero S."/>
            <person name="Miyauchi S."/>
            <person name="Serrano A."/>
            <person name="Linde D."/>
            <person name="Babiker R."/>
            <person name="Drula E."/>
            <person name="Ayuso-Fernandez I."/>
            <person name="Pacheco R."/>
            <person name="Padilla G."/>
            <person name="Ferreira P."/>
            <person name="Barriuso J."/>
            <person name="Kellner H."/>
            <person name="Castanera R."/>
            <person name="Alfaro M."/>
            <person name="Ramirez L."/>
            <person name="Pisabarro A.G."/>
            <person name="Kuo A."/>
            <person name="Tritt A."/>
            <person name="Lipzen A."/>
            <person name="He G."/>
            <person name="Yan M."/>
            <person name="Ng V."/>
            <person name="Cullen D."/>
            <person name="Martin F."/>
            <person name="Rosso M.-N."/>
            <person name="Henrissat B."/>
            <person name="Hibbett D."/>
            <person name="Martinez A.T."/>
            <person name="Grigoriev I.V."/>
        </authorList>
    </citation>
    <scope>NUCLEOTIDE SEQUENCE</scope>
    <source>
        <strain evidence="14">AH 44721</strain>
    </source>
</reference>